<dbReference type="AlphaFoldDB" id="A0AAP0C386"/>
<gene>
    <name evidence="4" type="ORF">SSX86_033047</name>
</gene>
<dbReference type="Proteomes" id="UP001408789">
    <property type="component" value="Unassembled WGS sequence"/>
</dbReference>
<name>A0AAP0C386_9ASTR</name>
<dbReference type="Pfam" id="PF07647">
    <property type="entry name" value="SAM_2"/>
    <property type="match status" value="1"/>
</dbReference>
<accession>A0AAP0C386</accession>
<reference evidence="4 5" key="1">
    <citation type="submission" date="2024-04" db="EMBL/GenBank/DDBJ databases">
        <title>The reference genome of an endangered Asteraceae, Deinandra increscens subsp. villosa, native to the Central Coast of California.</title>
        <authorList>
            <person name="Guilliams M."/>
            <person name="Hasenstab-Lehman K."/>
            <person name="Meyer R."/>
            <person name="Mcevoy S."/>
        </authorList>
    </citation>
    <scope>NUCLEOTIDE SEQUENCE [LARGE SCALE GENOMIC DNA]</scope>
    <source>
        <tissue evidence="4">Leaf</tissue>
    </source>
</reference>
<evidence type="ECO:0000256" key="2">
    <source>
        <dbReference type="SAM" id="MobiDB-lite"/>
    </source>
</evidence>
<dbReference type="PROSITE" id="PS50105">
    <property type="entry name" value="SAM_DOMAIN"/>
    <property type="match status" value="1"/>
</dbReference>
<dbReference type="Gene3D" id="1.10.150.50">
    <property type="entry name" value="Transcription Factor, Ets-1"/>
    <property type="match status" value="1"/>
</dbReference>
<keyword evidence="5" id="KW-1185">Reference proteome</keyword>
<evidence type="ECO:0000256" key="1">
    <source>
        <dbReference type="ARBA" id="ARBA00022737"/>
    </source>
</evidence>
<dbReference type="SUPFAM" id="SSF47769">
    <property type="entry name" value="SAM/Pointed domain"/>
    <property type="match status" value="1"/>
</dbReference>
<dbReference type="CDD" id="cd09487">
    <property type="entry name" value="SAM_superfamily"/>
    <property type="match status" value="1"/>
</dbReference>
<keyword evidence="1" id="KW-0677">Repeat</keyword>
<evidence type="ECO:0000313" key="5">
    <source>
        <dbReference type="Proteomes" id="UP001408789"/>
    </source>
</evidence>
<feature type="compositionally biased region" description="Polar residues" evidence="2">
    <location>
        <begin position="170"/>
        <end position="189"/>
    </location>
</feature>
<protein>
    <recommendedName>
        <fullName evidence="3">SAM domain-containing protein</fullName>
    </recommendedName>
</protein>
<comment type="caution">
    <text evidence="4">The sequence shown here is derived from an EMBL/GenBank/DDBJ whole genome shotgun (WGS) entry which is preliminary data.</text>
</comment>
<feature type="region of interest" description="Disordered" evidence="2">
    <location>
        <begin position="150"/>
        <end position="204"/>
    </location>
</feature>
<dbReference type="PANTHER" id="PTHR10627">
    <property type="entry name" value="SCP160"/>
    <property type="match status" value="1"/>
</dbReference>
<organism evidence="4 5">
    <name type="scientific">Deinandra increscens subsp. villosa</name>
    <dbReference type="NCBI Taxonomy" id="3103831"/>
    <lineage>
        <taxon>Eukaryota</taxon>
        <taxon>Viridiplantae</taxon>
        <taxon>Streptophyta</taxon>
        <taxon>Embryophyta</taxon>
        <taxon>Tracheophyta</taxon>
        <taxon>Spermatophyta</taxon>
        <taxon>Magnoliopsida</taxon>
        <taxon>eudicotyledons</taxon>
        <taxon>Gunneridae</taxon>
        <taxon>Pentapetalae</taxon>
        <taxon>asterids</taxon>
        <taxon>campanulids</taxon>
        <taxon>Asterales</taxon>
        <taxon>Asteraceae</taxon>
        <taxon>Asteroideae</taxon>
        <taxon>Heliantheae alliance</taxon>
        <taxon>Madieae</taxon>
        <taxon>Madiinae</taxon>
        <taxon>Deinandra</taxon>
    </lineage>
</organism>
<feature type="domain" description="SAM" evidence="3">
    <location>
        <begin position="217"/>
        <end position="280"/>
    </location>
</feature>
<dbReference type="InterPro" id="IPR001660">
    <property type="entry name" value="SAM"/>
</dbReference>
<evidence type="ECO:0000313" key="4">
    <source>
        <dbReference type="EMBL" id="KAK9047991.1"/>
    </source>
</evidence>
<sequence length="286" mass="32605">MLMSHMESKEQRWLNSPNVRLGESGDISSAFNYGLSDTMMNNLWVYDFNMLEESQSFQLSGFPVQESSYEYTISDPNLSYSRFLVDPQHNRENDDPNTMKVTEMTESKMIQKRVKGPRSKRCKRTVFENLWSLKSTPSIDLYGSVDNQGSAVNKRNDPLEPSFKKKKGQNLENNDLISGSVDNQGSAMSKRNDPSEPSFKKQKGQNLEYNDFISESISANGVGRWLGDVGFGRYASMFEMHEVDEEALPLLTLDDLKEMGVLAVGPRRKLYAAICRLNKQKQDMLM</sequence>
<evidence type="ECO:0000259" key="3">
    <source>
        <dbReference type="PROSITE" id="PS50105"/>
    </source>
</evidence>
<dbReference type="InterPro" id="IPR013761">
    <property type="entry name" value="SAM/pointed_sf"/>
</dbReference>
<dbReference type="PANTHER" id="PTHR10627:SF65">
    <property type="entry name" value="SAM DOMAIN-CONTAINING PROTEIN"/>
    <property type="match status" value="1"/>
</dbReference>
<dbReference type="SMART" id="SM00454">
    <property type="entry name" value="SAM"/>
    <property type="match status" value="1"/>
</dbReference>
<dbReference type="EMBL" id="JBCNJP010017732">
    <property type="protein sequence ID" value="KAK9047991.1"/>
    <property type="molecule type" value="Genomic_DNA"/>
</dbReference>
<proteinExistence type="predicted"/>